<dbReference type="RefSeq" id="WP_007657949.1">
    <property type="nucleotide sequence ID" value="NZ_JH976475.1"/>
</dbReference>
<dbReference type="EMBL" id="AGZO01000031">
    <property type="protein sequence ID" value="EKN09412.1"/>
    <property type="molecule type" value="Genomic_DNA"/>
</dbReference>
<protein>
    <submittedName>
        <fullName evidence="1">Uncharacterized protein</fullName>
    </submittedName>
</protein>
<organism evidence="1 2">
    <name type="scientific">Parabacteroides goldsteinii CL02T12C30</name>
    <dbReference type="NCBI Taxonomy" id="999418"/>
    <lineage>
        <taxon>Bacteria</taxon>
        <taxon>Pseudomonadati</taxon>
        <taxon>Bacteroidota</taxon>
        <taxon>Bacteroidia</taxon>
        <taxon>Bacteroidales</taxon>
        <taxon>Tannerellaceae</taxon>
        <taxon>Parabacteroides</taxon>
    </lineage>
</organism>
<proteinExistence type="predicted"/>
<reference evidence="1 2" key="1">
    <citation type="submission" date="2012-02" db="EMBL/GenBank/DDBJ databases">
        <title>The Genome Sequence of Parabacteroides goldsteinii CL02T12C30.</title>
        <authorList>
            <consortium name="The Broad Institute Genome Sequencing Platform"/>
            <person name="Earl A."/>
            <person name="Ward D."/>
            <person name="Feldgarden M."/>
            <person name="Gevers D."/>
            <person name="Zitomersky N.L."/>
            <person name="Coyne M.J."/>
            <person name="Comstock L.E."/>
            <person name="Young S.K."/>
            <person name="Zeng Q."/>
            <person name="Gargeya S."/>
            <person name="Fitzgerald M."/>
            <person name="Haas B."/>
            <person name="Abouelleil A."/>
            <person name="Alvarado L."/>
            <person name="Arachchi H.M."/>
            <person name="Berlin A."/>
            <person name="Chapman S.B."/>
            <person name="Gearin G."/>
            <person name="Goldberg J."/>
            <person name="Griggs A."/>
            <person name="Gujja S."/>
            <person name="Hansen M."/>
            <person name="Heiman D."/>
            <person name="Howarth C."/>
            <person name="Larimer J."/>
            <person name="Lui A."/>
            <person name="MacDonald P.J.P."/>
            <person name="McCowen C."/>
            <person name="Montmayeur A."/>
            <person name="Murphy C."/>
            <person name="Neiman D."/>
            <person name="Pearson M."/>
            <person name="Priest M."/>
            <person name="Roberts A."/>
            <person name="Saif S."/>
            <person name="Shea T."/>
            <person name="Sisk P."/>
            <person name="Stolte C."/>
            <person name="Sykes S."/>
            <person name="Wortman J."/>
            <person name="Nusbaum C."/>
            <person name="Birren B."/>
        </authorList>
    </citation>
    <scope>NUCLEOTIDE SEQUENCE [LARGE SCALE GENOMIC DNA]</scope>
    <source>
        <strain evidence="1 2">CL02T12C30</strain>
    </source>
</reference>
<dbReference type="HOGENOM" id="CLU_2772162_0_0_10"/>
<name>K5Y868_9BACT</name>
<evidence type="ECO:0000313" key="1">
    <source>
        <dbReference type="EMBL" id="EKN09412.1"/>
    </source>
</evidence>
<sequence>MARKIIQISGSNLVGYSSFIEDLFTGPGIRVERINKDFIEIRFKRFFPKKLLNEKIQKLEAKLKEDGRI</sequence>
<comment type="caution">
    <text evidence="1">The sequence shown here is derived from an EMBL/GenBank/DDBJ whole genome shotgun (WGS) entry which is preliminary data.</text>
</comment>
<evidence type="ECO:0000313" key="2">
    <source>
        <dbReference type="Proteomes" id="UP000006330"/>
    </source>
</evidence>
<accession>K5Y868</accession>
<gene>
    <name evidence="1" type="ORF">HMPREF1076_04441</name>
</gene>
<dbReference type="AlphaFoldDB" id="K5Y868"/>
<dbReference type="Proteomes" id="UP000006330">
    <property type="component" value="Unassembled WGS sequence"/>
</dbReference>